<dbReference type="InterPro" id="IPR036875">
    <property type="entry name" value="Znf_CCHC_sf"/>
</dbReference>
<dbReference type="GO" id="GO:0003676">
    <property type="term" value="F:nucleic acid binding"/>
    <property type="evidence" value="ECO:0007669"/>
    <property type="project" value="InterPro"/>
</dbReference>
<feature type="compositionally biased region" description="Basic and acidic residues" evidence="3">
    <location>
        <begin position="227"/>
        <end position="252"/>
    </location>
</feature>
<evidence type="ECO:0000313" key="5">
    <source>
        <dbReference type="EMBL" id="KAK3008888.1"/>
    </source>
</evidence>
<keyword evidence="1" id="KW-0064">Aspartyl protease</keyword>
<evidence type="ECO:0000256" key="1">
    <source>
        <dbReference type="ARBA" id="ARBA00022750"/>
    </source>
</evidence>
<dbReference type="SUPFAM" id="SSF56672">
    <property type="entry name" value="DNA/RNA polymerases"/>
    <property type="match status" value="1"/>
</dbReference>
<dbReference type="GO" id="GO:0004190">
    <property type="term" value="F:aspartic-type endopeptidase activity"/>
    <property type="evidence" value="ECO:0007669"/>
    <property type="project" value="UniProtKB-KW"/>
</dbReference>
<accession>A0AA88VIW3</accession>
<name>A0AA88VIW3_9ASTE</name>
<dbReference type="PROSITE" id="PS50158">
    <property type="entry name" value="ZF_CCHC"/>
    <property type="match status" value="1"/>
</dbReference>
<feature type="domain" description="CCHC-type" evidence="4">
    <location>
        <begin position="259"/>
        <end position="273"/>
    </location>
</feature>
<keyword evidence="2" id="KW-0862">Zinc</keyword>
<keyword evidence="2" id="KW-0479">Metal-binding</keyword>
<dbReference type="Pfam" id="PF07727">
    <property type="entry name" value="RVT_2"/>
    <property type="match status" value="1"/>
</dbReference>
<keyword evidence="6" id="KW-1185">Reference proteome</keyword>
<dbReference type="SUPFAM" id="SSF57756">
    <property type="entry name" value="Retrovirus zinc finger-like domains"/>
    <property type="match status" value="1"/>
</dbReference>
<feature type="region of interest" description="Disordered" evidence="3">
    <location>
        <begin position="209"/>
        <end position="252"/>
    </location>
</feature>
<evidence type="ECO:0000256" key="2">
    <source>
        <dbReference type="PROSITE-ProRule" id="PRU00047"/>
    </source>
</evidence>
<reference evidence="5" key="1">
    <citation type="submission" date="2022-12" db="EMBL/GenBank/DDBJ databases">
        <title>Draft genome assemblies for two species of Escallonia (Escalloniales).</title>
        <authorList>
            <person name="Chanderbali A."/>
            <person name="Dervinis C."/>
            <person name="Anghel I."/>
            <person name="Soltis D."/>
            <person name="Soltis P."/>
            <person name="Zapata F."/>
        </authorList>
    </citation>
    <scope>NUCLEOTIDE SEQUENCE</scope>
    <source>
        <strain evidence="5">UCBG64.0493</strain>
        <tissue evidence="5">Leaf</tissue>
    </source>
</reference>
<organism evidence="5 6">
    <name type="scientific">Escallonia herrerae</name>
    <dbReference type="NCBI Taxonomy" id="1293975"/>
    <lineage>
        <taxon>Eukaryota</taxon>
        <taxon>Viridiplantae</taxon>
        <taxon>Streptophyta</taxon>
        <taxon>Embryophyta</taxon>
        <taxon>Tracheophyta</taxon>
        <taxon>Spermatophyta</taxon>
        <taxon>Magnoliopsida</taxon>
        <taxon>eudicotyledons</taxon>
        <taxon>Gunneridae</taxon>
        <taxon>Pentapetalae</taxon>
        <taxon>asterids</taxon>
        <taxon>campanulids</taxon>
        <taxon>Escalloniales</taxon>
        <taxon>Escalloniaceae</taxon>
        <taxon>Escallonia</taxon>
    </lineage>
</organism>
<dbReference type="PANTHER" id="PTHR47481">
    <property type="match status" value="1"/>
</dbReference>
<dbReference type="SMART" id="SM00343">
    <property type="entry name" value="ZnF_C2HC"/>
    <property type="match status" value="1"/>
</dbReference>
<evidence type="ECO:0000313" key="6">
    <source>
        <dbReference type="Proteomes" id="UP001188597"/>
    </source>
</evidence>
<dbReference type="Pfam" id="PF14223">
    <property type="entry name" value="Retrotran_gag_2"/>
    <property type="match status" value="1"/>
</dbReference>
<proteinExistence type="predicted"/>
<keyword evidence="1" id="KW-0378">Hydrolase</keyword>
<dbReference type="PANTHER" id="PTHR47481:SF36">
    <property type="entry name" value="CCHC-TYPE DOMAIN-CONTAINING PROTEIN"/>
    <property type="match status" value="1"/>
</dbReference>
<dbReference type="InterPro" id="IPR054722">
    <property type="entry name" value="PolX-like_BBD"/>
</dbReference>
<dbReference type="InterPro" id="IPR001878">
    <property type="entry name" value="Znf_CCHC"/>
</dbReference>
<dbReference type="Proteomes" id="UP001188597">
    <property type="component" value="Unassembled WGS sequence"/>
</dbReference>
<dbReference type="Pfam" id="PF25597">
    <property type="entry name" value="SH3_retrovirus"/>
    <property type="match status" value="1"/>
</dbReference>
<sequence>MSDLQVVGGIKKLNHQNYNTWATCMTSYMQGQDLWEVVNGSEVMQPEAEDANGTLRKWKIKAGKAMFALKTTIEEDVLEHIRDAKTPKEAWGTLATLFSKKNDTRLQLLESELLSIAQRDMTVGQYFHKVKTICREISELDPQAPIAETRMKRIIIHGLRLEFRGFVAAVQGWPNQPSLVEFENLLASQEAMAKQMGRVSLKGEEEALYANKSTGNSKQHTTNGSKRNHDKEKGHQRERSFHSGEASKNHGNNKKFEGKCYNCGKKGHMAKVCWSKKRPVESNTATSNTKEKSEDDWDAEALFATEEELALTATTFEQIDYENDWIVDSGCSNHMTGDQEKLQNLSEYKGSRVVVTANNSKLLIAHVGKMVVTPQFAANQMQLQNVYHVPGMKKNLLSVAQLTSSGFFVLFGPQDVKVYRDLKTSEKPMMKGRRLDSVYVMSAESAYVDKTRRNHLRSKIDKKAVRCIFVGYDSQRKGWKCCDPTTGMCYTSRNVVFDEASSWWSSEEETLQDSDAFKDELKSAQIQLSSDENGDSVDGDDAEQTVAQNPWQTGVYHGPSEEGEPSEAEVPTQQSQPRRSTRVRKTNPKYANAAIAEEAKLAIVLVYVDDLIITGDCEEEILQTKKNFSVRFQMKELGQLKHFLGLEIDRTQEGIFLHQQKYSKDLLKKFGMSQCKPISIPIEPNAKICAREGKNLEDATMYRQLVGSLIYLTLTRPDISYAIGVMSRYMQNPKKPHMDVVRQMQRYVRSTIDYGIFYKKGGDCKLVGYCDADYAGDHDTRRSTTGEKVLQEEIGLQQIKTEDQVADLFTKGLTVNKVKSFCHQLGMVKKTGAGVVGEC</sequence>
<dbReference type="Gene3D" id="4.10.60.10">
    <property type="entry name" value="Zinc finger, CCHC-type"/>
    <property type="match status" value="1"/>
</dbReference>
<dbReference type="Pfam" id="PF00098">
    <property type="entry name" value="zf-CCHC"/>
    <property type="match status" value="1"/>
</dbReference>
<dbReference type="InterPro" id="IPR013103">
    <property type="entry name" value="RVT_2"/>
</dbReference>
<evidence type="ECO:0000256" key="3">
    <source>
        <dbReference type="SAM" id="MobiDB-lite"/>
    </source>
</evidence>
<keyword evidence="1" id="KW-0645">Protease</keyword>
<feature type="region of interest" description="Disordered" evidence="3">
    <location>
        <begin position="548"/>
        <end position="586"/>
    </location>
</feature>
<dbReference type="EMBL" id="JAVXUP010001708">
    <property type="protein sequence ID" value="KAK3008888.1"/>
    <property type="molecule type" value="Genomic_DNA"/>
</dbReference>
<comment type="caution">
    <text evidence="5">The sequence shown here is derived from an EMBL/GenBank/DDBJ whole genome shotgun (WGS) entry which is preliminary data.</text>
</comment>
<feature type="compositionally biased region" description="Polar residues" evidence="3">
    <location>
        <begin position="211"/>
        <end position="225"/>
    </location>
</feature>
<gene>
    <name evidence="5" type="ORF">RJ639_015423</name>
</gene>
<protein>
    <recommendedName>
        <fullName evidence="4">CCHC-type domain-containing protein</fullName>
    </recommendedName>
</protein>
<dbReference type="InterPro" id="IPR043502">
    <property type="entry name" value="DNA/RNA_pol_sf"/>
</dbReference>
<dbReference type="Pfam" id="PF22936">
    <property type="entry name" value="Pol_BBD"/>
    <property type="match status" value="1"/>
</dbReference>
<keyword evidence="2" id="KW-0863">Zinc-finger</keyword>
<dbReference type="AlphaFoldDB" id="A0AA88VIW3"/>
<dbReference type="GO" id="GO:0008270">
    <property type="term" value="F:zinc ion binding"/>
    <property type="evidence" value="ECO:0007669"/>
    <property type="project" value="UniProtKB-KW"/>
</dbReference>
<evidence type="ECO:0000259" key="4">
    <source>
        <dbReference type="PROSITE" id="PS50158"/>
    </source>
</evidence>
<dbReference type="InterPro" id="IPR057670">
    <property type="entry name" value="SH3_retrovirus"/>
</dbReference>